<feature type="transmembrane region" description="Helical" evidence="10">
    <location>
        <begin position="426"/>
        <end position="448"/>
    </location>
</feature>
<dbReference type="EMBL" id="CP029822">
    <property type="protein sequence ID" value="AZS51213.1"/>
    <property type="molecule type" value="Genomic_DNA"/>
</dbReference>
<dbReference type="KEGG" id="emo:DM558_10735"/>
<feature type="transmembrane region" description="Helical" evidence="10">
    <location>
        <begin position="99"/>
        <end position="117"/>
    </location>
</feature>
<feature type="transmembrane region" description="Helical" evidence="10">
    <location>
        <begin position="19"/>
        <end position="36"/>
    </location>
</feature>
<evidence type="ECO:0000256" key="2">
    <source>
        <dbReference type="ARBA" id="ARBA00008583"/>
    </source>
</evidence>
<reference evidence="13" key="1">
    <citation type="submission" date="2018-06" db="EMBL/GenBank/DDBJ databases">
        <title>Complete genome of Pseudomonas insecticola strain QZS01.</title>
        <authorList>
            <person name="Wang J."/>
            <person name="Su Q."/>
        </authorList>
    </citation>
    <scope>NUCLEOTIDE SEQUENCE [LARGE SCALE GENOMIC DNA]</scope>
    <source>
        <strain evidence="13">QZS01</strain>
    </source>
</reference>
<evidence type="ECO:0000256" key="7">
    <source>
        <dbReference type="ARBA" id="ARBA00022970"/>
    </source>
</evidence>
<gene>
    <name evidence="12" type="ORF">DM558_10735</name>
</gene>
<dbReference type="PIRSF" id="PIRSF006060">
    <property type="entry name" value="AA_transporter"/>
    <property type="match status" value="1"/>
</dbReference>
<evidence type="ECO:0000313" key="12">
    <source>
        <dbReference type="EMBL" id="AZS51213.1"/>
    </source>
</evidence>
<feature type="transmembrane region" description="Helical" evidence="10">
    <location>
        <begin position="330"/>
        <end position="352"/>
    </location>
</feature>
<accession>A0A3Q9JLV4</accession>
<evidence type="ECO:0000256" key="4">
    <source>
        <dbReference type="ARBA" id="ARBA00022475"/>
    </source>
</evidence>
<name>A0A3Q9JLV4_9GAMM</name>
<feature type="transmembrane region" description="Helical" evidence="10">
    <location>
        <begin position="152"/>
        <end position="174"/>
    </location>
</feature>
<dbReference type="InterPro" id="IPR004841">
    <property type="entry name" value="AA-permease/SLC12A_dom"/>
</dbReference>
<feature type="transmembrane region" description="Helical" evidence="10">
    <location>
        <begin position="358"/>
        <end position="377"/>
    </location>
</feature>
<dbReference type="RefSeq" id="WP_127163987.1">
    <property type="nucleotide sequence ID" value="NZ_CP029822.1"/>
</dbReference>
<evidence type="ECO:0000256" key="3">
    <source>
        <dbReference type="ARBA" id="ARBA00022448"/>
    </source>
</evidence>
<protein>
    <submittedName>
        <fullName evidence="12">Amino acid permease</fullName>
    </submittedName>
</protein>
<keyword evidence="7" id="KW-0029">Amino-acid transport</keyword>
<evidence type="ECO:0000259" key="11">
    <source>
        <dbReference type="Pfam" id="PF00324"/>
    </source>
</evidence>
<keyword evidence="5" id="KW-0997">Cell inner membrane</keyword>
<dbReference type="FunFam" id="1.20.1740.10:FF:000001">
    <property type="entry name" value="Amino acid permease"/>
    <property type="match status" value="1"/>
</dbReference>
<feature type="transmembrane region" description="Helical" evidence="10">
    <location>
        <begin position="42"/>
        <end position="62"/>
    </location>
</feature>
<evidence type="ECO:0000256" key="1">
    <source>
        <dbReference type="ARBA" id="ARBA00004429"/>
    </source>
</evidence>
<feature type="domain" description="Amino acid permease/ SLC12A" evidence="11">
    <location>
        <begin position="18"/>
        <end position="446"/>
    </location>
</feature>
<dbReference type="AlphaFoldDB" id="A0A3Q9JLV4"/>
<keyword evidence="8 10" id="KW-1133">Transmembrane helix</keyword>
<proteinExistence type="inferred from homology"/>
<dbReference type="Proteomes" id="UP000273143">
    <property type="component" value="Chromosome"/>
</dbReference>
<feature type="transmembrane region" description="Helical" evidence="10">
    <location>
        <begin position="281"/>
        <end position="298"/>
    </location>
</feature>
<dbReference type="Gene3D" id="1.20.1740.10">
    <property type="entry name" value="Amino acid/polyamine transporter I"/>
    <property type="match status" value="1"/>
</dbReference>
<dbReference type="PANTHER" id="PTHR43495">
    <property type="entry name" value="GABA PERMEASE"/>
    <property type="match status" value="1"/>
</dbReference>
<evidence type="ECO:0000256" key="6">
    <source>
        <dbReference type="ARBA" id="ARBA00022692"/>
    </source>
</evidence>
<feature type="transmembrane region" description="Helical" evidence="10">
    <location>
        <begin position="123"/>
        <end position="143"/>
    </location>
</feature>
<keyword evidence="3" id="KW-0813">Transport</keyword>
<evidence type="ECO:0000256" key="5">
    <source>
        <dbReference type="ARBA" id="ARBA00022519"/>
    </source>
</evidence>
<keyword evidence="13" id="KW-1185">Reference proteome</keyword>
<sequence length="456" mass="50277">MSHNDSSDHLKRGLSNRHIQLIALGGAIGTGLFLGSSEAIKIAGPAVLIGYAITGFIAFMIMRQLAEMTVQEPVAGSFSHFAYRYWSDFAGFASGWNYWLLYILVGMSELTAAAGYIQHWFPIPTWISVLAFFILINAVNLAAVKVYGEVEFWFAIIKVVAVISMILFGGWLLFSGNAGPEATVTNLWTHGGFMPTGFTGLILALAVIMFSFGGLELVGITAAEAKDPEKTIPKATNQVIYRILIFYIGALAVLLCLHPWNQIDPNQSAFVTVFDYLDHNMVANILNFVVLTAALSVYNSGLYCNSRMLYSLAEQGNAPKRLMKTNHRGTPVYAVLFSGVIVLTVVVINYYIPKEAFRILMALVTSTLVINWIMISFTHIMFRRQKNKEGVVPKFKALFYPIGNIVCLAFLFGILVLLGMDEGKRISVLLIPVWVIILGIGYAVKAFLGKQKPTQS</sequence>
<feature type="transmembrane region" description="Helical" evidence="10">
    <location>
        <begin position="398"/>
        <end position="420"/>
    </location>
</feature>
<dbReference type="GO" id="GO:0055085">
    <property type="term" value="P:transmembrane transport"/>
    <property type="evidence" value="ECO:0007669"/>
    <property type="project" value="InterPro"/>
</dbReference>
<keyword evidence="9 10" id="KW-0472">Membrane</keyword>
<feature type="transmembrane region" description="Helical" evidence="10">
    <location>
        <begin position="194"/>
        <end position="218"/>
    </location>
</feature>
<dbReference type="PROSITE" id="PS00218">
    <property type="entry name" value="AMINO_ACID_PERMEASE_1"/>
    <property type="match status" value="1"/>
</dbReference>
<organism evidence="12 13">
    <name type="scientific">Entomomonas moraniae</name>
    <dbReference type="NCBI Taxonomy" id="2213226"/>
    <lineage>
        <taxon>Bacteria</taxon>
        <taxon>Pseudomonadati</taxon>
        <taxon>Pseudomonadota</taxon>
        <taxon>Gammaproteobacteria</taxon>
        <taxon>Pseudomonadales</taxon>
        <taxon>Pseudomonadaceae</taxon>
        <taxon>Entomomonas</taxon>
    </lineage>
</organism>
<dbReference type="GO" id="GO:0005886">
    <property type="term" value="C:plasma membrane"/>
    <property type="evidence" value="ECO:0007669"/>
    <property type="project" value="UniProtKB-SubCell"/>
</dbReference>
<comment type="subcellular location">
    <subcellularLocation>
        <location evidence="1">Cell inner membrane</location>
        <topology evidence="1">Multi-pass membrane protein</topology>
    </subcellularLocation>
</comment>
<dbReference type="PANTHER" id="PTHR43495:SF4">
    <property type="entry name" value="AROMATIC AMINO ACID TRANSPORT PROTEIN AROP"/>
    <property type="match status" value="1"/>
</dbReference>
<evidence type="ECO:0000256" key="8">
    <source>
        <dbReference type="ARBA" id="ARBA00022989"/>
    </source>
</evidence>
<evidence type="ECO:0000256" key="10">
    <source>
        <dbReference type="SAM" id="Phobius"/>
    </source>
</evidence>
<comment type="similarity">
    <text evidence="2">Belongs to the amino acid-polyamine-organocation (APC) superfamily. Amino acid transporter (AAT) (TC 2.A.3.1) family.</text>
</comment>
<keyword evidence="4" id="KW-1003">Cell membrane</keyword>
<evidence type="ECO:0000256" key="9">
    <source>
        <dbReference type="ARBA" id="ARBA00023136"/>
    </source>
</evidence>
<evidence type="ECO:0000313" key="13">
    <source>
        <dbReference type="Proteomes" id="UP000273143"/>
    </source>
</evidence>
<feature type="transmembrane region" description="Helical" evidence="10">
    <location>
        <begin position="239"/>
        <end position="261"/>
    </location>
</feature>
<dbReference type="GO" id="GO:0006865">
    <property type="term" value="P:amino acid transport"/>
    <property type="evidence" value="ECO:0007669"/>
    <property type="project" value="UniProtKB-KW"/>
</dbReference>
<dbReference type="Pfam" id="PF00324">
    <property type="entry name" value="AA_permease"/>
    <property type="match status" value="1"/>
</dbReference>
<keyword evidence="6 10" id="KW-0812">Transmembrane</keyword>
<dbReference type="InterPro" id="IPR004840">
    <property type="entry name" value="Amino_acid_permease_CS"/>
</dbReference>